<gene>
    <name evidence="1" type="ORF">D3H65_04295</name>
</gene>
<dbReference type="Proteomes" id="UP000263900">
    <property type="component" value="Chromosome"/>
</dbReference>
<protein>
    <submittedName>
        <fullName evidence="1">Uncharacterized protein</fullName>
    </submittedName>
</protein>
<dbReference type="EMBL" id="CP032157">
    <property type="protein sequence ID" value="AXY73242.1"/>
    <property type="molecule type" value="Genomic_DNA"/>
</dbReference>
<name>A0A3B7MFY6_9BACT</name>
<dbReference type="OrthoDB" id="672632at2"/>
<reference evidence="1 2" key="1">
    <citation type="submission" date="2018-09" db="EMBL/GenBank/DDBJ databases">
        <title>Genome sequencing of strain 6GH32-13.</title>
        <authorList>
            <person name="Weon H.-Y."/>
            <person name="Heo J."/>
            <person name="Kwon S.-W."/>
        </authorList>
    </citation>
    <scope>NUCLEOTIDE SEQUENCE [LARGE SCALE GENOMIC DNA]</scope>
    <source>
        <strain evidence="1 2">5GH32-13</strain>
    </source>
</reference>
<keyword evidence="2" id="KW-1185">Reference proteome</keyword>
<sequence>MTKLWAANNYYILFFRNFRKRSYCMKKRYQHIELPPHLEAFRKNYLAATEVEATLCGIITCYKMYGAYFIRTKSSLTGKRVKRDKRFRRTMYNAGILALASEWITPVYNSLTEDWRCQDLYRKLVGLGVKLLHQGATGETVQQAAWDELTQLGYRTEWPEWDLPPELLKWVEEEGDRHKKLVQAWVVNEKGKLVFERLTSNAHPLSTDTIDSIASGVTCLQEEVAMPPPV</sequence>
<organism evidence="1 2">
    <name type="scientific">Paraflavitalea soli</name>
    <dbReference type="NCBI Taxonomy" id="2315862"/>
    <lineage>
        <taxon>Bacteria</taxon>
        <taxon>Pseudomonadati</taxon>
        <taxon>Bacteroidota</taxon>
        <taxon>Chitinophagia</taxon>
        <taxon>Chitinophagales</taxon>
        <taxon>Chitinophagaceae</taxon>
        <taxon>Paraflavitalea</taxon>
    </lineage>
</organism>
<proteinExistence type="predicted"/>
<accession>A0A3B7MFY6</accession>
<dbReference type="KEGG" id="pseg:D3H65_04295"/>
<evidence type="ECO:0000313" key="2">
    <source>
        <dbReference type="Proteomes" id="UP000263900"/>
    </source>
</evidence>
<evidence type="ECO:0000313" key="1">
    <source>
        <dbReference type="EMBL" id="AXY73242.1"/>
    </source>
</evidence>
<dbReference type="AlphaFoldDB" id="A0A3B7MFY6"/>